<dbReference type="PANTHER" id="PTHR10404:SF46">
    <property type="entry name" value="VACUOLAR PROTEIN SORTING-ASSOCIATED PROTEIN 70"/>
    <property type="match status" value="1"/>
</dbReference>
<dbReference type="InterPro" id="IPR039373">
    <property type="entry name" value="Peptidase_M28B"/>
</dbReference>
<dbReference type="PANTHER" id="PTHR10404">
    <property type="entry name" value="N-ACETYLATED-ALPHA-LINKED ACIDIC DIPEPTIDASE"/>
    <property type="match status" value="1"/>
</dbReference>
<evidence type="ECO:0000313" key="6">
    <source>
        <dbReference type="EMBL" id="PIG80452.1"/>
    </source>
</evidence>
<keyword evidence="6" id="KW-0645">Protease</keyword>
<feature type="domain" description="Transferrin receptor-like dimerisation" evidence="4">
    <location>
        <begin position="504"/>
        <end position="621"/>
    </location>
</feature>
<keyword evidence="7" id="KW-1185">Reference proteome</keyword>
<dbReference type="InterPro" id="IPR007365">
    <property type="entry name" value="TFR-like_dimer_dom"/>
</dbReference>
<dbReference type="Proteomes" id="UP000231358">
    <property type="component" value="Unassembled WGS sequence"/>
</dbReference>
<dbReference type="InterPro" id="IPR036757">
    <property type="entry name" value="TFR-like_dimer_dom_sf"/>
</dbReference>
<evidence type="ECO:0000259" key="5">
    <source>
        <dbReference type="Pfam" id="PF04389"/>
    </source>
</evidence>
<reference evidence="6 7" key="1">
    <citation type="submission" date="2017-05" db="EMBL/GenBank/DDBJ databases">
        <title>Genome sequence for an aflatoxigenic pathogen of Argentinian peanut, Aspergillus arachidicola.</title>
        <authorList>
            <person name="Moore G."/>
            <person name="Beltz S.B."/>
            <person name="Mack B.M."/>
        </authorList>
    </citation>
    <scope>NUCLEOTIDE SEQUENCE [LARGE SCALE GENOMIC DNA]</scope>
    <source>
        <strain evidence="6 7">CBS 117610</strain>
    </source>
</reference>
<dbReference type="EMBL" id="NEXV01000612">
    <property type="protein sequence ID" value="PIG80452.1"/>
    <property type="molecule type" value="Genomic_DNA"/>
</dbReference>
<proteinExistence type="inferred from homology"/>
<dbReference type="SUPFAM" id="SSF47672">
    <property type="entry name" value="Transferrin receptor-like dimerisation domain"/>
    <property type="match status" value="1"/>
</dbReference>
<dbReference type="InterPro" id="IPR007484">
    <property type="entry name" value="Peptidase_M28"/>
</dbReference>
<dbReference type="Gene3D" id="3.50.30.30">
    <property type="match status" value="1"/>
</dbReference>
<feature type="domain" description="Peptidase M28" evidence="5">
    <location>
        <begin position="286"/>
        <end position="385"/>
    </location>
</feature>
<feature type="signal peptide" evidence="2">
    <location>
        <begin position="1"/>
        <end position="18"/>
    </location>
</feature>
<protein>
    <submittedName>
        <fullName evidence="6">Glutamate carboxypeptidase</fullName>
    </submittedName>
</protein>
<sequence length="1138" mass="127094">MPLKHLATLLCALSPTLALSHDAVQDILLSVPQADKIREWSHYYTNGSHLPGQGLEQGQWTKDLWEGFGIQTNLTTHEVNLTYPGDHRVALLDLNRKDPLVEEARRIEDTAPEAGRARNHSFQAFSRGQDYDDLLKANVTVRGRIAVVKTVFGSNLLRKLHMGVHRQEQMQVAAEYGLAGLIVYTDPQLDGEITEANGYQAFPDGPARPPSSTFAIPAMPISFADAIPILRALNGYGPSATEFGERWQGGGLNYKGVHYNVGPSPSNIVLNLCNKPIFPDGQVHHVIGTIPGSTFPDEVIMLGTHRDSWSPGAGDGSSGSSALNEVARSFGTALAQGWRPSRTVIIASFEGIEFSLPGTQDWWEQNRWLNSSAFAYLNVVSAGAGSKFHVQGSPLLGRAMRYGTGLVLDPNTNANNQTMLDVWDGEVSIGTGEGDPPFPYHSLYDTDDWMDCYGDPSREYHLTTTKIWSLAVFALANDVLIPVTTNEYAVLLQDSLESVDMPGLHLSSMEKAINDLHQATLAFDTYADNLGSQILAQPDEPQLLSKAKEVNQKYIEIERLFADPHPQSSSGRHLIIPRVPYYFQSSAFPALQESIAAGNLSAAEINRDRIVGRIQEVVALLALDGTITMGKKHFKNWLDSFTLNPAHFPGHEWTLYDDKNEHIRLDYQGRNTAEGQFVHRLAVQKTGSQGSSITTSRRPNEIIARVDANSTASWDQIKAGLIESYRNNGRRLQGVHIQVGDVPSITVNFFAQGSFNKNYEIVIPNQEHKFLFRVTLPVDPFFKTESEVATLAFLRQKTSIPVPEVVAWSSTSDNALGYEWILLKKVEGVPLEQKWRAISLETKVQISERLAAYAAELRSLPFDKIGSLYFEGANRCPETNSSIQDSQQIKFMSSYLGKGVEVGQMVLPFFFFKRRLYIPSDRGPFANSNQYLTAKVQMQTAWIKSGVEIAKAENASDIDSDCDEDLLDEAPEMLEVCQTAQDLVVRLFPPIDPDTCHTLYHHDLNQNNVILDPISHDIVAVIDWEMICVLPNWASFYYPKMFLDVDPITEEEPPIPVDYNDENDYTIIRRDRWDARILRRAFDAYIEAVCKDKSDTTVKDRFEEKRTLEDAIEGLTDNWEGARARLRDLQEQTKTGSN</sequence>
<dbReference type="Pfam" id="PF04389">
    <property type="entry name" value="Peptidase_M28"/>
    <property type="match status" value="1"/>
</dbReference>
<dbReference type="InterPro" id="IPR046450">
    <property type="entry name" value="PA_dom_sf"/>
</dbReference>
<dbReference type="Pfam" id="PF01636">
    <property type="entry name" value="APH"/>
    <property type="match status" value="1"/>
</dbReference>
<accession>A0A2G7FIK2</accession>
<dbReference type="Pfam" id="PF04253">
    <property type="entry name" value="TFR_dimer"/>
    <property type="match status" value="1"/>
</dbReference>
<dbReference type="SUPFAM" id="SSF56112">
    <property type="entry name" value="Protein kinase-like (PK-like)"/>
    <property type="match status" value="1"/>
</dbReference>
<dbReference type="InterPro" id="IPR002575">
    <property type="entry name" value="Aminoglycoside_PTrfase"/>
</dbReference>
<evidence type="ECO:0000259" key="4">
    <source>
        <dbReference type="Pfam" id="PF04253"/>
    </source>
</evidence>
<dbReference type="Gene3D" id="3.40.630.10">
    <property type="entry name" value="Zn peptidases"/>
    <property type="match status" value="1"/>
</dbReference>
<dbReference type="Gene3D" id="3.90.1200.10">
    <property type="match status" value="1"/>
</dbReference>
<dbReference type="SUPFAM" id="SSF53187">
    <property type="entry name" value="Zn-dependent exopeptidases"/>
    <property type="match status" value="1"/>
</dbReference>
<comment type="caution">
    <text evidence="6">The sequence shown here is derived from an EMBL/GenBank/DDBJ whole genome shotgun (WGS) entry which is preliminary data.</text>
</comment>
<dbReference type="Gene3D" id="1.20.930.40">
    <property type="entry name" value="Transferrin receptor-like, dimerisation domain"/>
    <property type="match status" value="1"/>
</dbReference>
<dbReference type="SUPFAM" id="SSF52025">
    <property type="entry name" value="PA domain"/>
    <property type="match status" value="1"/>
</dbReference>
<feature type="domain" description="Aminoglycoside phosphotransferase" evidence="3">
    <location>
        <begin position="747"/>
        <end position="1029"/>
    </location>
</feature>
<keyword evidence="6" id="KW-0121">Carboxypeptidase</keyword>
<dbReference type="GO" id="GO:0004180">
    <property type="term" value="F:carboxypeptidase activity"/>
    <property type="evidence" value="ECO:0007669"/>
    <property type="project" value="UniProtKB-KW"/>
</dbReference>
<keyword evidence="2" id="KW-0732">Signal</keyword>
<name>A0A2G7FIK2_9EURO</name>
<comment type="similarity">
    <text evidence="1">Belongs to the peptidase M28 family. M28B subfamily.</text>
</comment>
<evidence type="ECO:0000256" key="1">
    <source>
        <dbReference type="ARBA" id="ARBA00005634"/>
    </source>
</evidence>
<gene>
    <name evidence="6" type="ORF">AARAC_001683</name>
</gene>
<organism evidence="6 7">
    <name type="scientific">Aspergillus arachidicola</name>
    <dbReference type="NCBI Taxonomy" id="656916"/>
    <lineage>
        <taxon>Eukaryota</taxon>
        <taxon>Fungi</taxon>
        <taxon>Dikarya</taxon>
        <taxon>Ascomycota</taxon>
        <taxon>Pezizomycotina</taxon>
        <taxon>Eurotiomycetes</taxon>
        <taxon>Eurotiomycetidae</taxon>
        <taxon>Eurotiales</taxon>
        <taxon>Aspergillaceae</taxon>
        <taxon>Aspergillus</taxon>
        <taxon>Aspergillus subgen. Circumdati</taxon>
    </lineage>
</organism>
<dbReference type="AlphaFoldDB" id="A0A2G7FIK2"/>
<evidence type="ECO:0000259" key="3">
    <source>
        <dbReference type="Pfam" id="PF01636"/>
    </source>
</evidence>
<evidence type="ECO:0000256" key="2">
    <source>
        <dbReference type="SAM" id="SignalP"/>
    </source>
</evidence>
<feature type="chain" id="PRO_5013949798" evidence="2">
    <location>
        <begin position="19"/>
        <end position="1138"/>
    </location>
</feature>
<dbReference type="STRING" id="656916.A0A2G7FIK2"/>
<keyword evidence="6" id="KW-0378">Hydrolase</keyword>
<dbReference type="InterPro" id="IPR011009">
    <property type="entry name" value="Kinase-like_dom_sf"/>
</dbReference>
<evidence type="ECO:0000313" key="7">
    <source>
        <dbReference type="Proteomes" id="UP000231358"/>
    </source>
</evidence>